<keyword evidence="8 10" id="KW-0811">Translocation</keyword>
<evidence type="ECO:0000256" key="9">
    <source>
        <dbReference type="ARBA" id="ARBA00023136"/>
    </source>
</evidence>
<reference evidence="12 13" key="1">
    <citation type="submission" date="2016-10" db="EMBL/GenBank/DDBJ databases">
        <authorList>
            <person name="de Groot N.N."/>
        </authorList>
    </citation>
    <scope>NUCLEOTIDE SEQUENCE [LARGE SCALE GENOMIC DNA]</scope>
    <source>
        <strain evidence="12 13">Nm24</strain>
    </source>
</reference>
<dbReference type="Pfam" id="PF02416">
    <property type="entry name" value="TatA_B_E"/>
    <property type="match status" value="1"/>
</dbReference>
<dbReference type="InterPro" id="IPR003369">
    <property type="entry name" value="TatA/B/E"/>
</dbReference>
<dbReference type="EMBL" id="FPBL01000001">
    <property type="protein sequence ID" value="SFU29211.1"/>
    <property type="molecule type" value="Genomic_DNA"/>
</dbReference>
<dbReference type="AlphaFoldDB" id="A0A1I7EZ83"/>
<evidence type="ECO:0000256" key="5">
    <source>
        <dbReference type="ARBA" id="ARBA00022692"/>
    </source>
</evidence>
<evidence type="ECO:0000256" key="10">
    <source>
        <dbReference type="HAMAP-Rule" id="MF_00237"/>
    </source>
</evidence>
<comment type="subcellular location">
    <subcellularLocation>
        <location evidence="10">Cell membrane</location>
        <topology evidence="10">Single-pass membrane protein</topology>
    </subcellularLocation>
    <subcellularLocation>
        <location evidence="1">Membrane</location>
        <topology evidence="1">Single-pass membrane protein</topology>
    </subcellularLocation>
</comment>
<keyword evidence="4" id="KW-0997">Cell inner membrane</keyword>
<keyword evidence="7 10" id="KW-1133">Transmembrane helix</keyword>
<dbReference type="InterPro" id="IPR018448">
    <property type="entry name" value="TatB"/>
</dbReference>
<comment type="similarity">
    <text evidence="10">Belongs to the TatB family.</text>
</comment>
<evidence type="ECO:0000256" key="1">
    <source>
        <dbReference type="ARBA" id="ARBA00004167"/>
    </source>
</evidence>
<evidence type="ECO:0000256" key="11">
    <source>
        <dbReference type="SAM" id="MobiDB-lite"/>
    </source>
</evidence>
<accession>A0A1I7EZ83</accession>
<evidence type="ECO:0000256" key="8">
    <source>
        <dbReference type="ARBA" id="ARBA00023010"/>
    </source>
</evidence>
<keyword evidence="2 10" id="KW-0813">Transport</keyword>
<dbReference type="PRINTS" id="PR01506">
    <property type="entry name" value="TATBPROTEIN"/>
</dbReference>
<dbReference type="OrthoDB" id="9816005at2"/>
<name>A0A1I7EZ83_9PROT</name>
<keyword evidence="3 10" id="KW-1003">Cell membrane</keyword>
<comment type="function">
    <text evidence="10">Part of the twin-arginine translocation (Tat) system that transports large folded proteins containing a characteristic twin-arginine motif in their signal peptide across membranes. Together with TatC, TatB is part of a receptor directly interacting with Tat signal peptides. TatB may form an oligomeric binding site that transiently accommodates folded Tat precursor proteins before their translocation.</text>
</comment>
<comment type="subunit">
    <text evidence="10">The Tat system comprises two distinct complexes: a TatABC complex, containing multiple copies of TatA, TatB and TatC subunits, and a separate TatA complex, containing only TatA subunits. Substrates initially bind to the TatABC complex, which probably triggers association of the separate TatA complex to form the active translocon.</text>
</comment>
<dbReference type="HAMAP" id="MF_00237">
    <property type="entry name" value="TatB"/>
    <property type="match status" value="1"/>
</dbReference>
<keyword evidence="5 10" id="KW-0812">Transmembrane</keyword>
<dbReference type="PANTHER" id="PTHR33162:SF1">
    <property type="entry name" value="SEC-INDEPENDENT PROTEIN TRANSLOCASE PROTEIN TATA, CHLOROPLASTIC"/>
    <property type="match status" value="1"/>
</dbReference>
<sequence>MFDISFTELIVIGIVALVVIGPERLPAVARTAGYFLGRARRYVEQVKRDLNEEVELDSLRKLRDSMHETVDSFENSVRSEINKIQETADTRPAAVPEKESHTVESGGKIEPENTEAAASSTPKEPRQPGS</sequence>
<gene>
    <name evidence="10" type="primary">tatB</name>
    <name evidence="12" type="ORF">SAMN05216339_101178</name>
</gene>
<feature type="compositionally biased region" description="Basic and acidic residues" evidence="11">
    <location>
        <begin position="96"/>
        <end position="111"/>
    </location>
</feature>
<evidence type="ECO:0000256" key="7">
    <source>
        <dbReference type="ARBA" id="ARBA00022989"/>
    </source>
</evidence>
<evidence type="ECO:0000256" key="6">
    <source>
        <dbReference type="ARBA" id="ARBA00022927"/>
    </source>
</evidence>
<dbReference type="NCBIfam" id="TIGR01410">
    <property type="entry name" value="tatB"/>
    <property type="match status" value="1"/>
</dbReference>
<proteinExistence type="inferred from homology"/>
<feature type="compositionally biased region" description="Basic and acidic residues" evidence="11">
    <location>
        <begin position="80"/>
        <end position="89"/>
    </location>
</feature>
<organism evidence="12 13">
    <name type="scientific">Nitrosomonas eutropha</name>
    <dbReference type="NCBI Taxonomy" id="916"/>
    <lineage>
        <taxon>Bacteria</taxon>
        <taxon>Pseudomonadati</taxon>
        <taxon>Pseudomonadota</taxon>
        <taxon>Betaproteobacteria</taxon>
        <taxon>Nitrosomonadales</taxon>
        <taxon>Nitrosomonadaceae</taxon>
        <taxon>Nitrosomonas</taxon>
    </lineage>
</organism>
<evidence type="ECO:0000256" key="4">
    <source>
        <dbReference type="ARBA" id="ARBA00022519"/>
    </source>
</evidence>
<evidence type="ECO:0000313" key="13">
    <source>
        <dbReference type="Proteomes" id="UP000183926"/>
    </source>
</evidence>
<keyword evidence="9 10" id="KW-0472">Membrane</keyword>
<dbReference type="GO" id="GO:0008320">
    <property type="term" value="F:protein transmembrane transporter activity"/>
    <property type="evidence" value="ECO:0007669"/>
    <property type="project" value="UniProtKB-UniRule"/>
</dbReference>
<keyword evidence="6 10" id="KW-0653">Protein transport</keyword>
<dbReference type="GO" id="GO:0033281">
    <property type="term" value="C:TAT protein transport complex"/>
    <property type="evidence" value="ECO:0007669"/>
    <property type="project" value="UniProtKB-UniRule"/>
</dbReference>
<protein>
    <recommendedName>
        <fullName evidence="10">Sec-independent protein translocase protein TatB</fullName>
    </recommendedName>
</protein>
<evidence type="ECO:0000256" key="2">
    <source>
        <dbReference type="ARBA" id="ARBA00022448"/>
    </source>
</evidence>
<dbReference type="Gene3D" id="1.20.5.3310">
    <property type="match status" value="1"/>
</dbReference>
<evidence type="ECO:0000313" key="12">
    <source>
        <dbReference type="EMBL" id="SFU29211.1"/>
    </source>
</evidence>
<feature type="region of interest" description="Disordered" evidence="11">
    <location>
        <begin position="78"/>
        <end position="130"/>
    </location>
</feature>
<dbReference type="GO" id="GO:0043953">
    <property type="term" value="P:protein transport by the Tat complex"/>
    <property type="evidence" value="ECO:0007669"/>
    <property type="project" value="UniProtKB-UniRule"/>
</dbReference>
<dbReference type="PANTHER" id="PTHR33162">
    <property type="entry name" value="SEC-INDEPENDENT PROTEIN TRANSLOCASE PROTEIN TATA, CHLOROPLASTIC"/>
    <property type="match status" value="1"/>
</dbReference>
<evidence type="ECO:0000256" key="3">
    <source>
        <dbReference type="ARBA" id="ARBA00022475"/>
    </source>
</evidence>
<dbReference type="RefSeq" id="WP_074926088.1">
    <property type="nucleotide sequence ID" value="NZ_FPBL01000001.1"/>
</dbReference>
<dbReference type="Proteomes" id="UP000183926">
    <property type="component" value="Unassembled WGS sequence"/>
</dbReference>